<gene>
    <name evidence="3" type="ORF">JY500_15680</name>
</gene>
<feature type="chain" id="PRO_5046837877" description="DUF4410 domain-containing protein" evidence="2">
    <location>
        <begin position="20"/>
        <end position="183"/>
    </location>
</feature>
<evidence type="ECO:0000313" key="3">
    <source>
        <dbReference type="EMBL" id="QSI75908.1"/>
    </source>
</evidence>
<evidence type="ECO:0000256" key="2">
    <source>
        <dbReference type="SAM" id="SignalP"/>
    </source>
</evidence>
<feature type="signal peptide" evidence="2">
    <location>
        <begin position="1"/>
        <end position="19"/>
    </location>
</feature>
<name>A0ABX7M2A9_9RHOO</name>
<reference evidence="3 4" key="1">
    <citation type="submission" date="2021-02" db="EMBL/GenBank/DDBJ databases">
        <title>Niveibacterium changnyeongensis HC41.</title>
        <authorList>
            <person name="Kang M."/>
        </authorList>
    </citation>
    <scope>NUCLEOTIDE SEQUENCE [LARGE SCALE GENOMIC DNA]</scope>
    <source>
        <strain evidence="3 4">HC41</strain>
    </source>
</reference>
<organism evidence="3 4">
    <name type="scientific">Niveibacterium microcysteis</name>
    <dbReference type="NCBI Taxonomy" id="2811415"/>
    <lineage>
        <taxon>Bacteria</taxon>
        <taxon>Pseudomonadati</taxon>
        <taxon>Pseudomonadota</taxon>
        <taxon>Betaproteobacteria</taxon>
        <taxon>Rhodocyclales</taxon>
        <taxon>Rhodocyclaceae</taxon>
        <taxon>Niveibacterium</taxon>
    </lineage>
</organism>
<sequence>MKRILSTVFAVALATPAFAADRVVLLAPVTYTQDSSIVQKVKDECRPEEQVARAMSSALNKKYGGGSPISSETEANGAQVMRMQVSHVLGVGGGGWSGPKAITVHVELLENGKVVRKTRANRWSTGGMWGGFKGTCSILDRCAVALAKDLSRWAGDPSYKIEDEAAPKDAAPEDKAAAEKTSL</sequence>
<evidence type="ECO:0000313" key="4">
    <source>
        <dbReference type="Proteomes" id="UP000663570"/>
    </source>
</evidence>
<protein>
    <recommendedName>
        <fullName evidence="5">DUF4410 domain-containing protein</fullName>
    </recommendedName>
</protein>
<dbReference type="Proteomes" id="UP000663570">
    <property type="component" value="Chromosome"/>
</dbReference>
<feature type="compositionally biased region" description="Basic and acidic residues" evidence="1">
    <location>
        <begin position="159"/>
        <end position="183"/>
    </location>
</feature>
<feature type="region of interest" description="Disordered" evidence="1">
    <location>
        <begin position="157"/>
        <end position="183"/>
    </location>
</feature>
<evidence type="ECO:0000256" key="1">
    <source>
        <dbReference type="SAM" id="MobiDB-lite"/>
    </source>
</evidence>
<dbReference type="RefSeq" id="WP_206253744.1">
    <property type="nucleotide sequence ID" value="NZ_CP071060.1"/>
</dbReference>
<keyword evidence="4" id="KW-1185">Reference proteome</keyword>
<accession>A0ABX7M2A9</accession>
<keyword evidence="2" id="KW-0732">Signal</keyword>
<proteinExistence type="predicted"/>
<dbReference type="EMBL" id="CP071060">
    <property type="protein sequence ID" value="QSI75908.1"/>
    <property type="molecule type" value="Genomic_DNA"/>
</dbReference>
<evidence type="ECO:0008006" key="5">
    <source>
        <dbReference type="Google" id="ProtNLM"/>
    </source>
</evidence>